<reference evidence="2" key="1">
    <citation type="submission" date="2018-04" db="EMBL/GenBank/DDBJ databases">
        <authorList>
            <person name="Liu S."/>
            <person name="Wang Z."/>
            <person name="Li J."/>
        </authorList>
    </citation>
    <scope>NUCLEOTIDE SEQUENCE [LARGE SCALE GENOMIC DNA]</scope>
    <source>
        <strain evidence="2">S1194</strain>
    </source>
</reference>
<dbReference type="Proteomes" id="UP000244978">
    <property type="component" value="Unassembled WGS sequence"/>
</dbReference>
<protein>
    <submittedName>
        <fullName evidence="1">Uncharacterized protein</fullName>
    </submittedName>
</protein>
<dbReference type="AlphaFoldDB" id="A0A2U1SXT6"/>
<dbReference type="KEGG" id="salc:C2138_05075"/>
<evidence type="ECO:0000313" key="2">
    <source>
        <dbReference type="Proteomes" id="UP000244978"/>
    </source>
</evidence>
<dbReference type="EMBL" id="QEEX01000001">
    <property type="protein sequence ID" value="PWB96444.1"/>
    <property type="molecule type" value="Genomic_DNA"/>
</dbReference>
<sequence>MEHTLDEPKRRYNGYPWWSHPAAHLSKTGLVTSQTFVNAMAELYNPAQLDLLARANAIALERVRAIHERSGNGE</sequence>
<accession>A0A2U1SXT6</accession>
<name>A0A2U1SXT6_9MICO</name>
<proteinExistence type="predicted"/>
<dbReference type="OrthoDB" id="4569196at2"/>
<gene>
    <name evidence="1" type="ORF">DF220_00230</name>
</gene>
<evidence type="ECO:0000313" key="1">
    <source>
        <dbReference type="EMBL" id="PWB96444.1"/>
    </source>
</evidence>
<organism evidence="1 2">
    <name type="scientific">Homoserinimonas hongtaonis</name>
    <dbReference type="NCBI Taxonomy" id="2079791"/>
    <lineage>
        <taxon>Bacteria</taxon>
        <taxon>Bacillati</taxon>
        <taxon>Actinomycetota</taxon>
        <taxon>Actinomycetes</taxon>
        <taxon>Micrococcales</taxon>
        <taxon>Microbacteriaceae</taxon>
        <taxon>Homoserinimonas</taxon>
    </lineage>
</organism>
<keyword evidence="2" id="KW-1185">Reference proteome</keyword>
<comment type="caution">
    <text evidence="1">The sequence shown here is derived from an EMBL/GenBank/DDBJ whole genome shotgun (WGS) entry which is preliminary data.</text>
</comment>
<dbReference type="RefSeq" id="WP_108516033.1">
    <property type="nucleotide sequence ID" value="NZ_CP026951.1"/>
</dbReference>